<evidence type="ECO:0000256" key="6">
    <source>
        <dbReference type="ARBA" id="ARBA00023136"/>
    </source>
</evidence>
<keyword evidence="3 8" id="KW-0812">Transmembrane</keyword>
<evidence type="ECO:0000256" key="8">
    <source>
        <dbReference type="SAM" id="Phobius"/>
    </source>
</evidence>
<evidence type="ECO:0000256" key="1">
    <source>
        <dbReference type="ARBA" id="ARBA00004167"/>
    </source>
</evidence>
<evidence type="ECO:0000256" key="3">
    <source>
        <dbReference type="ARBA" id="ARBA00022692"/>
    </source>
</evidence>
<evidence type="ECO:0000313" key="11">
    <source>
        <dbReference type="Proteomes" id="UP000015104"/>
    </source>
</evidence>
<organism evidence="10 11">
    <name type="scientific">Tetranychus urticae</name>
    <name type="common">Two-spotted spider mite</name>
    <dbReference type="NCBI Taxonomy" id="32264"/>
    <lineage>
        <taxon>Eukaryota</taxon>
        <taxon>Metazoa</taxon>
        <taxon>Ecdysozoa</taxon>
        <taxon>Arthropoda</taxon>
        <taxon>Chelicerata</taxon>
        <taxon>Arachnida</taxon>
        <taxon>Acari</taxon>
        <taxon>Acariformes</taxon>
        <taxon>Trombidiformes</taxon>
        <taxon>Prostigmata</taxon>
        <taxon>Eleutherengona</taxon>
        <taxon>Raphignathae</taxon>
        <taxon>Tetranychoidea</taxon>
        <taxon>Tetranychidae</taxon>
        <taxon>Tetranychus</taxon>
    </lineage>
</organism>
<proteinExistence type="inferred from homology"/>
<reference evidence="10" key="2">
    <citation type="submission" date="2015-06" db="UniProtKB">
        <authorList>
            <consortium name="EnsemblMetazoa"/>
        </authorList>
    </citation>
    <scope>IDENTIFICATION</scope>
</reference>
<dbReference type="EnsemblMetazoa" id="tetur03g01260.1">
    <property type="protein sequence ID" value="tetur03g01260.1"/>
    <property type="gene ID" value="tetur03g01260"/>
</dbReference>
<dbReference type="GO" id="GO:0072546">
    <property type="term" value="C:EMC complex"/>
    <property type="evidence" value="ECO:0007669"/>
    <property type="project" value="TreeGrafter"/>
</dbReference>
<dbReference type="Pfam" id="PF09430">
    <property type="entry name" value="EMC7_beta-sandw"/>
    <property type="match status" value="1"/>
</dbReference>
<dbReference type="InterPro" id="IPR039163">
    <property type="entry name" value="EMC7"/>
</dbReference>
<protein>
    <recommendedName>
        <fullName evidence="9">ER membrane protein complex subunit 7 beta-sandwich domain-containing protein</fullName>
    </recommendedName>
</protein>
<evidence type="ECO:0000256" key="7">
    <source>
        <dbReference type="SAM" id="MobiDB-lite"/>
    </source>
</evidence>
<comment type="similarity">
    <text evidence="2">Belongs to the EMC7 family.</text>
</comment>
<comment type="subcellular location">
    <subcellularLocation>
        <location evidence="1">Membrane</location>
        <topology evidence="1">Single-pass membrane protein</topology>
    </subcellularLocation>
</comment>
<feature type="transmembrane region" description="Helical" evidence="8">
    <location>
        <begin position="137"/>
        <end position="156"/>
    </location>
</feature>
<dbReference type="eggNOG" id="KOG3306">
    <property type="taxonomic scope" value="Eukaryota"/>
</dbReference>
<feature type="domain" description="ER membrane protein complex subunit 7 beta-sandwich" evidence="9">
    <location>
        <begin position="38"/>
        <end position="145"/>
    </location>
</feature>
<dbReference type="EMBL" id="CAEY01001108">
    <property type="status" value="NOT_ANNOTATED_CDS"/>
    <property type="molecule type" value="Genomic_DNA"/>
</dbReference>
<dbReference type="Proteomes" id="UP000015104">
    <property type="component" value="Unassembled WGS sequence"/>
</dbReference>
<accession>T1JYR1</accession>
<evidence type="ECO:0000259" key="9">
    <source>
        <dbReference type="Pfam" id="PF09430"/>
    </source>
</evidence>
<dbReference type="SUPFAM" id="SSF49452">
    <property type="entry name" value="Starch-binding domain-like"/>
    <property type="match status" value="1"/>
</dbReference>
<keyword evidence="6 8" id="KW-0472">Membrane</keyword>
<dbReference type="InterPro" id="IPR019008">
    <property type="entry name" value="Beta_sandwich_EMC7"/>
</dbReference>
<evidence type="ECO:0000256" key="5">
    <source>
        <dbReference type="ARBA" id="ARBA00022989"/>
    </source>
</evidence>
<keyword evidence="11" id="KW-1185">Reference proteome</keyword>
<dbReference type="PANTHER" id="PTHR13605">
    <property type="entry name" value="ER MEMBRANE PROTEIN COMPLEX SUBUNIT 7"/>
    <property type="match status" value="1"/>
</dbReference>
<dbReference type="HOGENOM" id="CLU_073620_1_0_1"/>
<feature type="region of interest" description="Disordered" evidence="7">
    <location>
        <begin position="192"/>
        <end position="217"/>
    </location>
</feature>
<sequence>MAQEGPVYASETLAKQSSFHTIEGRIFPSPNSSITPSWFTSTRIIVNYGQFIGFMKRDGTFEINNVPPGSYLVEVNNPDLFYKPVRVDINSKGKIRARKVNYIQSSAVQQVNYPLKFKPQSFFSYFQQRETWRLTDFLFNPMVMMMILPLILIMILPKMMNAADAETQRELQNTQMPDVPEFSEMMTKWFTGGAPSGSTKQIGRGEKTSTKLVKKRS</sequence>
<evidence type="ECO:0000256" key="4">
    <source>
        <dbReference type="ARBA" id="ARBA00022729"/>
    </source>
</evidence>
<keyword evidence="4" id="KW-0732">Signal</keyword>
<keyword evidence="5 8" id="KW-1133">Transmembrane helix</keyword>
<dbReference type="GO" id="GO:0030246">
    <property type="term" value="F:carbohydrate binding"/>
    <property type="evidence" value="ECO:0007669"/>
    <property type="project" value="InterPro"/>
</dbReference>
<reference evidence="11" key="1">
    <citation type="submission" date="2011-08" db="EMBL/GenBank/DDBJ databases">
        <authorList>
            <person name="Rombauts S."/>
        </authorList>
    </citation>
    <scope>NUCLEOTIDE SEQUENCE</scope>
    <source>
        <strain evidence="11">London</strain>
    </source>
</reference>
<evidence type="ECO:0000313" key="10">
    <source>
        <dbReference type="EnsemblMetazoa" id="tetur03g01260.1"/>
    </source>
</evidence>
<dbReference type="InterPro" id="IPR013784">
    <property type="entry name" value="Carb-bd-like_fold"/>
</dbReference>
<name>T1JYR1_TETUR</name>
<dbReference type="AlphaFoldDB" id="T1JYR1"/>
<evidence type="ECO:0000256" key="2">
    <source>
        <dbReference type="ARBA" id="ARBA00008880"/>
    </source>
</evidence>
<dbReference type="STRING" id="32264.T1JYR1"/>
<dbReference type="PANTHER" id="PTHR13605:SF4">
    <property type="entry name" value="ER MEMBRANE PROTEIN COMPLEX SUBUNIT 7"/>
    <property type="match status" value="1"/>
</dbReference>